<gene>
    <name evidence="4" type="ORF">BSL78_21059</name>
</gene>
<dbReference type="Pfam" id="PF02932">
    <property type="entry name" value="Neur_chan_memb"/>
    <property type="match status" value="1"/>
</dbReference>
<keyword evidence="2" id="KW-0472">Membrane</keyword>
<evidence type="ECO:0000256" key="1">
    <source>
        <dbReference type="SAM" id="MobiDB-lite"/>
    </source>
</evidence>
<dbReference type="GO" id="GO:0005216">
    <property type="term" value="F:monoatomic ion channel activity"/>
    <property type="evidence" value="ECO:0007669"/>
    <property type="project" value="InterPro"/>
</dbReference>
<protein>
    <submittedName>
        <fullName evidence="4">GluClalpha</fullName>
    </submittedName>
</protein>
<feature type="compositionally biased region" description="Basic and acidic residues" evidence="1">
    <location>
        <begin position="113"/>
        <end position="126"/>
    </location>
</feature>
<feature type="transmembrane region" description="Helical" evidence="2">
    <location>
        <begin position="146"/>
        <end position="166"/>
    </location>
</feature>
<name>A0A2G8K257_STIJA</name>
<organism evidence="4 5">
    <name type="scientific">Stichopus japonicus</name>
    <name type="common">Sea cucumber</name>
    <dbReference type="NCBI Taxonomy" id="307972"/>
    <lineage>
        <taxon>Eukaryota</taxon>
        <taxon>Metazoa</taxon>
        <taxon>Echinodermata</taxon>
        <taxon>Eleutherozoa</taxon>
        <taxon>Echinozoa</taxon>
        <taxon>Holothuroidea</taxon>
        <taxon>Aspidochirotacea</taxon>
        <taxon>Aspidochirotida</taxon>
        <taxon>Stichopodidae</taxon>
        <taxon>Apostichopus</taxon>
    </lineage>
</organism>
<feature type="transmembrane region" description="Helical" evidence="2">
    <location>
        <begin position="6"/>
        <end position="27"/>
    </location>
</feature>
<dbReference type="PRINTS" id="PR00253">
    <property type="entry name" value="GABAARECEPTR"/>
</dbReference>
<dbReference type="InterPro" id="IPR038050">
    <property type="entry name" value="Neuro_actylchol_rec"/>
</dbReference>
<dbReference type="Gene3D" id="1.20.58.390">
    <property type="entry name" value="Neurotransmitter-gated ion-channel transmembrane domain"/>
    <property type="match status" value="1"/>
</dbReference>
<dbReference type="GO" id="GO:0016020">
    <property type="term" value="C:membrane"/>
    <property type="evidence" value="ECO:0007669"/>
    <property type="project" value="InterPro"/>
</dbReference>
<evidence type="ECO:0000313" key="5">
    <source>
        <dbReference type="Proteomes" id="UP000230750"/>
    </source>
</evidence>
<sequence length="172" mass="19964">AIDVWFDMCLGFVTMSLLEYALVHYLWNRDMEIKHLQMASQKKPVYKKPIAIWNRGKAKAEVDVESAEEIEMDSEMHGRYNYSTTYRPLDTKEDDNEVGFVAYNGNTPGSGNGHDRKKEPKQLVRESNRGSTTKLIALNIDRVSRILFPFCFILALLIYYIVYNYIAPDHFV</sequence>
<keyword evidence="2" id="KW-1133">Transmembrane helix</keyword>
<dbReference type="OrthoDB" id="407674at2759"/>
<dbReference type="EMBL" id="MRZV01000964">
    <property type="protein sequence ID" value="PIK42063.1"/>
    <property type="molecule type" value="Genomic_DNA"/>
</dbReference>
<feature type="region of interest" description="Disordered" evidence="1">
    <location>
        <begin position="104"/>
        <end position="126"/>
    </location>
</feature>
<keyword evidence="2" id="KW-0812">Transmembrane</keyword>
<dbReference type="AlphaFoldDB" id="A0A2G8K257"/>
<dbReference type="GO" id="GO:0004888">
    <property type="term" value="F:transmembrane signaling receptor activity"/>
    <property type="evidence" value="ECO:0007669"/>
    <property type="project" value="InterPro"/>
</dbReference>
<evidence type="ECO:0000313" key="4">
    <source>
        <dbReference type="EMBL" id="PIK42063.1"/>
    </source>
</evidence>
<evidence type="ECO:0000259" key="3">
    <source>
        <dbReference type="Pfam" id="PF02932"/>
    </source>
</evidence>
<dbReference type="SUPFAM" id="SSF90112">
    <property type="entry name" value="Neurotransmitter-gated ion-channel transmembrane pore"/>
    <property type="match status" value="1"/>
</dbReference>
<evidence type="ECO:0000256" key="2">
    <source>
        <dbReference type="SAM" id="Phobius"/>
    </source>
</evidence>
<proteinExistence type="predicted"/>
<comment type="caution">
    <text evidence="4">The sequence shown here is derived from an EMBL/GenBank/DDBJ whole genome shotgun (WGS) entry which is preliminary data.</text>
</comment>
<reference evidence="4 5" key="1">
    <citation type="journal article" date="2017" name="PLoS Biol.">
        <title>The sea cucumber genome provides insights into morphological evolution and visceral regeneration.</title>
        <authorList>
            <person name="Zhang X."/>
            <person name="Sun L."/>
            <person name="Yuan J."/>
            <person name="Sun Y."/>
            <person name="Gao Y."/>
            <person name="Zhang L."/>
            <person name="Li S."/>
            <person name="Dai H."/>
            <person name="Hamel J.F."/>
            <person name="Liu C."/>
            <person name="Yu Y."/>
            <person name="Liu S."/>
            <person name="Lin W."/>
            <person name="Guo K."/>
            <person name="Jin S."/>
            <person name="Xu P."/>
            <person name="Storey K.B."/>
            <person name="Huan P."/>
            <person name="Zhang T."/>
            <person name="Zhou Y."/>
            <person name="Zhang J."/>
            <person name="Lin C."/>
            <person name="Li X."/>
            <person name="Xing L."/>
            <person name="Huo D."/>
            <person name="Sun M."/>
            <person name="Wang L."/>
            <person name="Mercier A."/>
            <person name="Li F."/>
            <person name="Yang H."/>
            <person name="Xiang J."/>
        </authorList>
    </citation>
    <scope>NUCLEOTIDE SEQUENCE [LARGE SCALE GENOMIC DNA]</scope>
    <source>
        <strain evidence="4">Shaxun</strain>
        <tissue evidence="4">Muscle</tissue>
    </source>
</reference>
<dbReference type="InterPro" id="IPR036719">
    <property type="entry name" value="Neuro-gated_channel_TM_sf"/>
</dbReference>
<dbReference type="InterPro" id="IPR006029">
    <property type="entry name" value="Neurotrans-gated_channel_TM"/>
</dbReference>
<accession>A0A2G8K257</accession>
<feature type="non-terminal residue" evidence="4">
    <location>
        <position position="1"/>
    </location>
</feature>
<dbReference type="InterPro" id="IPR006028">
    <property type="entry name" value="GABAA/Glycine_rcpt"/>
</dbReference>
<dbReference type="Proteomes" id="UP000230750">
    <property type="component" value="Unassembled WGS sequence"/>
</dbReference>
<keyword evidence="5" id="KW-1185">Reference proteome</keyword>
<feature type="domain" description="Neurotransmitter-gated ion-channel transmembrane" evidence="3">
    <location>
        <begin position="1"/>
        <end position="159"/>
    </location>
</feature>